<dbReference type="PATRIC" id="fig|1653479.3.peg.2432"/>
<evidence type="ECO:0000256" key="3">
    <source>
        <dbReference type="ARBA" id="ARBA00023125"/>
    </source>
</evidence>
<reference evidence="10" key="2">
    <citation type="submission" date="2016-04" db="EMBL/GenBank/DDBJ databases">
        <title>Complete Genome and Plasmid Sequences for Rhodococcus fascians D188 and Draft Sequences for Rhodococcus spp. Isolates PBTS 1 and PBTS 2.</title>
        <authorList>
            <person name="Stamer R."/>
            <person name="Vereecke D."/>
            <person name="Zhang Y."/>
            <person name="Schilkey F."/>
            <person name="Devitt N."/>
            <person name="Randall J."/>
        </authorList>
    </citation>
    <scope>NUCLEOTIDE SEQUENCE [LARGE SCALE GENOMIC DNA]</scope>
    <source>
        <strain evidence="10">PBTS2</strain>
    </source>
</reference>
<name>A0A143QKL4_RHOFA</name>
<dbReference type="PROSITE" id="PS51078">
    <property type="entry name" value="ICLR_ED"/>
    <property type="match status" value="1"/>
</dbReference>
<keyword evidence="3" id="KW-0238">DNA-binding</keyword>
<evidence type="ECO:0000313" key="10">
    <source>
        <dbReference type="Proteomes" id="UP000076038"/>
    </source>
</evidence>
<dbReference type="Gene3D" id="1.10.10.10">
    <property type="entry name" value="Winged helix-like DNA-binding domain superfamily/Winged helix DNA-binding domain"/>
    <property type="match status" value="1"/>
</dbReference>
<evidence type="ECO:0000256" key="5">
    <source>
        <dbReference type="ARBA" id="ARBA00058938"/>
    </source>
</evidence>
<evidence type="ECO:0000259" key="7">
    <source>
        <dbReference type="PROSITE" id="PS51077"/>
    </source>
</evidence>
<dbReference type="Pfam" id="PF09339">
    <property type="entry name" value="HTH_IclR"/>
    <property type="match status" value="1"/>
</dbReference>
<keyword evidence="2" id="KW-0805">Transcription regulation</keyword>
<protein>
    <recommendedName>
        <fullName evidence="6">Glycerol operon regulatory protein</fullName>
    </recommendedName>
</protein>
<comment type="function">
    <text evidence="5">May be an activator protein for the gylABX operon.</text>
</comment>
<feature type="domain" description="IclR-ED" evidence="8">
    <location>
        <begin position="73"/>
        <end position="252"/>
    </location>
</feature>
<dbReference type="SUPFAM" id="SSF55781">
    <property type="entry name" value="GAF domain-like"/>
    <property type="match status" value="1"/>
</dbReference>
<dbReference type="Gene3D" id="3.30.450.40">
    <property type="match status" value="1"/>
</dbReference>
<sequence length="259" mass="28026">MTAEGPARTGPVAVRALTLLEAFTPEHPTLTLSELARRSGFPLSTTHRLALDLVGWGAIERDDRTGRFHIGLRLWEIASLAPRGLILRESALPVMEDLAHVTQENVQLGVRDGHEVVFVERIRSRDSVALRTRVGGRFALPPTGVGLALLAHAPAHVQEEVCSAPLTRFTEHTICDPDILRRTLADIRRTGVAVSDRQITSDAVSVAAPIFDRTRTIRAAVSVVVDADTAAPYMLAPLLRAAALSIERALSPPDISARS</sequence>
<dbReference type="Proteomes" id="UP000076038">
    <property type="component" value="Chromosome"/>
</dbReference>
<dbReference type="EMBL" id="CP015220">
    <property type="protein sequence ID" value="AMY23703.1"/>
    <property type="molecule type" value="Genomic_DNA"/>
</dbReference>
<dbReference type="RefSeq" id="WP_048317421.1">
    <property type="nucleotide sequence ID" value="NZ_CP015220.1"/>
</dbReference>
<evidence type="ECO:0000256" key="1">
    <source>
        <dbReference type="ARBA" id="ARBA00022798"/>
    </source>
</evidence>
<feature type="domain" description="HTH iclR-type" evidence="7">
    <location>
        <begin position="10"/>
        <end position="72"/>
    </location>
</feature>
<dbReference type="GO" id="GO:0003677">
    <property type="term" value="F:DNA binding"/>
    <property type="evidence" value="ECO:0007669"/>
    <property type="project" value="UniProtKB-KW"/>
</dbReference>
<reference evidence="9 10" key="1">
    <citation type="journal article" date="2016" name="Genome Announc.">
        <title>Complete Genome and Plasmid Sequences for Rhodococcus fascians D188 and Draft Sequences for Rhodococcus Isolates PBTS 1 and PBTS 2.</title>
        <authorList>
            <person name="Stamler R.A."/>
            <person name="Vereecke D."/>
            <person name="Zhang Y."/>
            <person name="Schilkey F."/>
            <person name="Devitt N."/>
            <person name="Randall J.J."/>
        </authorList>
    </citation>
    <scope>NUCLEOTIDE SEQUENCE [LARGE SCALE GENOMIC DNA]</scope>
    <source>
        <strain evidence="9 10">PBTS2</strain>
    </source>
</reference>
<keyword evidence="1" id="KW-0319">Glycerol metabolism</keyword>
<dbReference type="InterPro" id="IPR014757">
    <property type="entry name" value="Tscrpt_reg_IclR_C"/>
</dbReference>
<dbReference type="Pfam" id="PF01614">
    <property type="entry name" value="IclR_C"/>
    <property type="match status" value="1"/>
</dbReference>
<evidence type="ECO:0000256" key="2">
    <source>
        <dbReference type="ARBA" id="ARBA00023015"/>
    </source>
</evidence>
<dbReference type="GO" id="GO:0003700">
    <property type="term" value="F:DNA-binding transcription factor activity"/>
    <property type="evidence" value="ECO:0007669"/>
    <property type="project" value="TreeGrafter"/>
</dbReference>
<dbReference type="SUPFAM" id="SSF46785">
    <property type="entry name" value="Winged helix' DNA-binding domain"/>
    <property type="match status" value="1"/>
</dbReference>
<proteinExistence type="predicted"/>
<dbReference type="FunFam" id="1.10.10.10:FF:000056">
    <property type="entry name" value="IclR family transcriptional regulator"/>
    <property type="match status" value="1"/>
</dbReference>
<keyword evidence="10" id="KW-1185">Reference proteome</keyword>
<dbReference type="InterPro" id="IPR005471">
    <property type="entry name" value="Tscrpt_reg_IclR_N"/>
</dbReference>
<evidence type="ECO:0000259" key="8">
    <source>
        <dbReference type="PROSITE" id="PS51078"/>
    </source>
</evidence>
<evidence type="ECO:0000313" key="9">
    <source>
        <dbReference type="EMBL" id="AMY23703.1"/>
    </source>
</evidence>
<dbReference type="InterPro" id="IPR050707">
    <property type="entry name" value="HTH_MetabolicPath_Reg"/>
</dbReference>
<dbReference type="AlphaFoldDB" id="A0A143QKL4"/>
<organism evidence="9 10">
    <name type="scientific">Rhodococcoides fascians</name>
    <name type="common">Rhodococcus fascians</name>
    <dbReference type="NCBI Taxonomy" id="1828"/>
    <lineage>
        <taxon>Bacteria</taxon>
        <taxon>Bacillati</taxon>
        <taxon>Actinomycetota</taxon>
        <taxon>Actinomycetes</taxon>
        <taxon>Mycobacteriales</taxon>
        <taxon>Nocardiaceae</taxon>
        <taxon>Rhodococcoides</taxon>
    </lineage>
</organism>
<evidence type="ECO:0000256" key="4">
    <source>
        <dbReference type="ARBA" id="ARBA00023163"/>
    </source>
</evidence>
<dbReference type="InterPro" id="IPR029016">
    <property type="entry name" value="GAF-like_dom_sf"/>
</dbReference>
<dbReference type="OrthoDB" id="60629at2"/>
<dbReference type="KEGG" id="rhs:A3Q41_02402"/>
<dbReference type="InterPro" id="IPR036388">
    <property type="entry name" value="WH-like_DNA-bd_sf"/>
</dbReference>
<evidence type="ECO:0000256" key="6">
    <source>
        <dbReference type="ARBA" id="ARBA00070406"/>
    </source>
</evidence>
<accession>A0A143QKL4</accession>
<dbReference type="SMART" id="SM00346">
    <property type="entry name" value="HTH_ICLR"/>
    <property type="match status" value="1"/>
</dbReference>
<gene>
    <name evidence="9" type="primary">kipR_4</name>
    <name evidence="9" type="ORF">A3Q41_02402</name>
</gene>
<dbReference type="PANTHER" id="PTHR30136:SF24">
    <property type="entry name" value="HTH-TYPE TRANSCRIPTIONAL REPRESSOR ALLR"/>
    <property type="match status" value="1"/>
</dbReference>
<dbReference type="InterPro" id="IPR036390">
    <property type="entry name" value="WH_DNA-bd_sf"/>
</dbReference>
<dbReference type="GO" id="GO:0006071">
    <property type="term" value="P:glycerol metabolic process"/>
    <property type="evidence" value="ECO:0007669"/>
    <property type="project" value="UniProtKB-KW"/>
</dbReference>
<keyword evidence="4" id="KW-0804">Transcription</keyword>
<dbReference type="GO" id="GO:0045892">
    <property type="term" value="P:negative regulation of DNA-templated transcription"/>
    <property type="evidence" value="ECO:0007669"/>
    <property type="project" value="TreeGrafter"/>
</dbReference>
<dbReference type="PANTHER" id="PTHR30136">
    <property type="entry name" value="HELIX-TURN-HELIX TRANSCRIPTIONAL REGULATOR, ICLR FAMILY"/>
    <property type="match status" value="1"/>
</dbReference>
<dbReference type="PROSITE" id="PS51077">
    <property type="entry name" value="HTH_ICLR"/>
    <property type="match status" value="1"/>
</dbReference>